<dbReference type="Proteomes" id="UP000478052">
    <property type="component" value="Unassembled WGS sequence"/>
</dbReference>
<evidence type="ECO:0000259" key="6">
    <source>
        <dbReference type="PROSITE" id="PS50950"/>
    </source>
</evidence>
<dbReference type="Pfam" id="PF05485">
    <property type="entry name" value="THAP"/>
    <property type="match status" value="1"/>
</dbReference>
<proteinExistence type="predicted"/>
<dbReference type="SUPFAM" id="SSF57716">
    <property type="entry name" value="Glucocorticoid receptor-like (DNA-binding domain)"/>
    <property type="match status" value="1"/>
</dbReference>
<dbReference type="PANTHER" id="PTHR46600:SF11">
    <property type="entry name" value="THAP DOMAIN-CONTAINING PROTEIN 10"/>
    <property type="match status" value="1"/>
</dbReference>
<evidence type="ECO:0000256" key="3">
    <source>
        <dbReference type="ARBA" id="ARBA00022833"/>
    </source>
</evidence>
<dbReference type="AlphaFoldDB" id="A0A6G0YES5"/>
<dbReference type="PANTHER" id="PTHR46600">
    <property type="entry name" value="THAP DOMAIN-CONTAINING"/>
    <property type="match status" value="1"/>
</dbReference>
<gene>
    <name evidence="7" type="ORF">FWK35_00016853</name>
</gene>
<evidence type="ECO:0000256" key="5">
    <source>
        <dbReference type="PROSITE-ProRule" id="PRU00309"/>
    </source>
</evidence>
<evidence type="ECO:0000256" key="2">
    <source>
        <dbReference type="ARBA" id="ARBA00022771"/>
    </source>
</evidence>
<keyword evidence="4 5" id="KW-0238">DNA-binding</keyword>
<feature type="domain" description="THAP-type" evidence="6">
    <location>
        <begin position="7"/>
        <end position="87"/>
    </location>
</feature>
<sequence>MTEKLSKPNNNCVVCKKSGQKYTSPSYSLHSFPSCPEKRQIWINRCGLTDQEVLPFGKICSFHFEPTCFKLKLKRRLLHRNAIPTIFVKDSVKKTNMPIKKNEDSERSDECIDFTMLCFFFLCLCTRESFSKAPGKTKKKIKEKREFLRKTSFRPNRFFYMVYKSSNVDKIRLKFLIRKPKNCNKNDIPLQVYNVCDVSVNMFNMLYYPPSEILEKSAKKISEGKCETYDVDNEALNEINEIAKNSRNNKKKENEKTIMELRKQLSSIA</sequence>
<comment type="caution">
    <text evidence="7">The sequence shown here is derived from an EMBL/GenBank/DDBJ whole genome shotgun (WGS) entry which is preliminary data.</text>
</comment>
<dbReference type="PROSITE" id="PS50950">
    <property type="entry name" value="ZF_THAP"/>
    <property type="match status" value="1"/>
</dbReference>
<keyword evidence="3" id="KW-0862">Zinc</keyword>
<keyword evidence="1" id="KW-0479">Metal-binding</keyword>
<evidence type="ECO:0000313" key="8">
    <source>
        <dbReference type="Proteomes" id="UP000478052"/>
    </source>
</evidence>
<dbReference type="InterPro" id="IPR038441">
    <property type="entry name" value="THAP_Znf_sf"/>
</dbReference>
<dbReference type="SMART" id="SM00692">
    <property type="entry name" value="DM3"/>
    <property type="match status" value="1"/>
</dbReference>
<dbReference type="EMBL" id="VUJU01004458">
    <property type="protein sequence ID" value="KAF0754287.1"/>
    <property type="molecule type" value="Genomic_DNA"/>
</dbReference>
<dbReference type="SMART" id="SM00980">
    <property type="entry name" value="THAP"/>
    <property type="match status" value="1"/>
</dbReference>
<reference evidence="7 8" key="1">
    <citation type="submission" date="2019-08" db="EMBL/GenBank/DDBJ databases">
        <title>Whole genome of Aphis craccivora.</title>
        <authorList>
            <person name="Voronova N.V."/>
            <person name="Shulinski R.S."/>
            <person name="Bandarenka Y.V."/>
            <person name="Zhorov D.G."/>
            <person name="Warner D."/>
        </authorList>
    </citation>
    <scope>NUCLEOTIDE SEQUENCE [LARGE SCALE GENOMIC DNA]</scope>
    <source>
        <strain evidence="7">180601</strain>
        <tissue evidence="7">Whole Body</tissue>
    </source>
</reference>
<keyword evidence="2 5" id="KW-0863">Zinc-finger</keyword>
<organism evidence="7 8">
    <name type="scientific">Aphis craccivora</name>
    <name type="common">Cowpea aphid</name>
    <dbReference type="NCBI Taxonomy" id="307492"/>
    <lineage>
        <taxon>Eukaryota</taxon>
        <taxon>Metazoa</taxon>
        <taxon>Ecdysozoa</taxon>
        <taxon>Arthropoda</taxon>
        <taxon>Hexapoda</taxon>
        <taxon>Insecta</taxon>
        <taxon>Pterygota</taxon>
        <taxon>Neoptera</taxon>
        <taxon>Paraneoptera</taxon>
        <taxon>Hemiptera</taxon>
        <taxon>Sternorrhyncha</taxon>
        <taxon>Aphidomorpha</taxon>
        <taxon>Aphidoidea</taxon>
        <taxon>Aphididae</taxon>
        <taxon>Aphidini</taxon>
        <taxon>Aphis</taxon>
        <taxon>Aphis</taxon>
    </lineage>
</organism>
<dbReference type="GO" id="GO:0043565">
    <property type="term" value="F:sequence-specific DNA binding"/>
    <property type="evidence" value="ECO:0007669"/>
    <property type="project" value="InterPro"/>
</dbReference>
<accession>A0A6G0YES5</accession>
<dbReference type="OrthoDB" id="6621182at2759"/>
<evidence type="ECO:0000256" key="1">
    <source>
        <dbReference type="ARBA" id="ARBA00022723"/>
    </source>
</evidence>
<dbReference type="GO" id="GO:0008270">
    <property type="term" value="F:zinc ion binding"/>
    <property type="evidence" value="ECO:0007669"/>
    <property type="project" value="UniProtKB-KW"/>
</dbReference>
<name>A0A6G0YES5_APHCR</name>
<dbReference type="InterPro" id="IPR026516">
    <property type="entry name" value="THAP1/10"/>
</dbReference>
<dbReference type="InterPro" id="IPR006612">
    <property type="entry name" value="THAP_Znf"/>
</dbReference>
<keyword evidence="8" id="KW-1185">Reference proteome</keyword>
<dbReference type="Gene3D" id="6.20.210.20">
    <property type="entry name" value="THAP domain"/>
    <property type="match status" value="1"/>
</dbReference>
<protein>
    <submittedName>
        <fullName evidence="7">THAP domain-containing protein 1-like</fullName>
    </submittedName>
</protein>
<evidence type="ECO:0000313" key="7">
    <source>
        <dbReference type="EMBL" id="KAF0754287.1"/>
    </source>
</evidence>
<evidence type="ECO:0000256" key="4">
    <source>
        <dbReference type="ARBA" id="ARBA00023125"/>
    </source>
</evidence>